<accession>A0AAQ4E1U8</accession>
<dbReference type="Proteomes" id="UP001321473">
    <property type="component" value="Unassembled WGS sequence"/>
</dbReference>
<protein>
    <submittedName>
        <fullName evidence="1">Uncharacterized protein</fullName>
    </submittedName>
</protein>
<gene>
    <name evidence="1" type="ORF">V5799_014850</name>
</gene>
<reference evidence="1 2" key="1">
    <citation type="journal article" date="2023" name="Arcadia Sci">
        <title>De novo assembly of a long-read Amblyomma americanum tick genome.</title>
        <authorList>
            <person name="Chou S."/>
            <person name="Poskanzer K.E."/>
            <person name="Rollins M."/>
            <person name="Thuy-Boun P.S."/>
        </authorList>
    </citation>
    <scope>NUCLEOTIDE SEQUENCE [LARGE SCALE GENOMIC DNA]</scope>
    <source>
        <strain evidence="1">F_SG_1</strain>
        <tissue evidence="1">Salivary glands</tissue>
    </source>
</reference>
<organism evidence="1 2">
    <name type="scientific">Amblyomma americanum</name>
    <name type="common">Lone star tick</name>
    <dbReference type="NCBI Taxonomy" id="6943"/>
    <lineage>
        <taxon>Eukaryota</taxon>
        <taxon>Metazoa</taxon>
        <taxon>Ecdysozoa</taxon>
        <taxon>Arthropoda</taxon>
        <taxon>Chelicerata</taxon>
        <taxon>Arachnida</taxon>
        <taxon>Acari</taxon>
        <taxon>Parasitiformes</taxon>
        <taxon>Ixodida</taxon>
        <taxon>Ixodoidea</taxon>
        <taxon>Ixodidae</taxon>
        <taxon>Amblyomminae</taxon>
        <taxon>Amblyomma</taxon>
    </lineage>
</organism>
<evidence type="ECO:0000313" key="2">
    <source>
        <dbReference type="Proteomes" id="UP001321473"/>
    </source>
</evidence>
<dbReference type="AlphaFoldDB" id="A0AAQ4E1U8"/>
<name>A0AAQ4E1U8_AMBAM</name>
<keyword evidence="2" id="KW-1185">Reference proteome</keyword>
<dbReference type="EMBL" id="JARKHS020023594">
    <property type="protein sequence ID" value="KAK8768688.1"/>
    <property type="molecule type" value="Genomic_DNA"/>
</dbReference>
<comment type="caution">
    <text evidence="1">The sequence shown here is derived from an EMBL/GenBank/DDBJ whole genome shotgun (WGS) entry which is preliminary data.</text>
</comment>
<sequence length="121" mass="13050">MPLLARGARPARPDGDSTVLNNTEAVEAALRSSSPHCMRMTEVREFGRAAFVYRSPDEACVADLIVCTSCASHPMSAFVPPHLACSKGIQQETSWPAFCTAVLYSDISIDPTGLFSVLEVF</sequence>
<proteinExistence type="predicted"/>
<evidence type="ECO:0000313" key="1">
    <source>
        <dbReference type="EMBL" id="KAK8768688.1"/>
    </source>
</evidence>